<accession>A0A7T8GKV1</accession>
<dbReference type="EMBL" id="CP045910">
    <property type="protein sequence ID" value="QQP31508.1"/>
    <property type="molecule type" value="Genomic_DNA"/>
</dbReference>
<reference evidence="2" key="1">
    <citation type="submission" date="2021-01" db="EMBL/GenBank/DDBJ databases">
        <title>Caligus Genome Assembly.</title>
        <authorList>
            <person name="Gallardo-Escarate C."/>
        </authorList>
    </citation>
    <scope>NUCLEOTIDE SEQUENCE [LARGE SCALE GENOMIC DNA]</scope>
</reference>
<evidence type="ECO:0000313" key="1">
    <source>
        <dbReference type="EMBL" id="QQP31508.1"/>
    </source>
</evidence>
<organism evidence="1 2">
    <name type="scientific">Caligus rogercresseyi</name>
    <name type="common">Sea louse</name>
    <dbReference type="NCBI Taxonomy" id="217165"/>
    <lineage>
        <taxon>Eukaryota</taxon>
        <taxon>Metazoa</taxon>
        <taxon>Ecdysozoa</taxon>
        <taxon>Arthropoda</taxon>
        <taxon>Crustacea</taxon>
        <taxon>Multicrustacea</taxon>
        <taxon>Hexanauplia</taxon>
        <taxon>Copepoda</taxon>
        <taxon>Siphonostomatoida</taxon>
        <taxon>Caligidae</taxon>
        <taxon>Caligus</taxon>
    </lineage>
</organism>
<evidence type="ECO:0000313" key="2">
    <source>
        <dbReference type="Proteomes" id="UP000595437"/>
    </source>
</evidence>
<gene>
    <name evidence="1" type="ORF">FKW44_025126</name>
</gene>
<keyword evidence="2" id="KW-1185">Reference proteome</keyword>
<dbReference type="AlphaFoldDB" id="A0A7T8GKV1"/>
<protein>
    <submittedName>
        <fullName evidence="1">Uncharacterized protein</fullName>
    </submittedName>
</protein>
<proteinExistence type="predicted"/>
<sequence>MADLNTCTKELSTSDSESLMRLVTTYFQPKGVSFSGTFGRIVEYGSFINLLEDDELEVHLIDPEMVARFTKGLAKQKMDATLEEVRPIGGFLDDGRTAYILFPEVSLEVYFVTNHLEGKKAKVVEEHPLPLTIFPSTDH</sequence>
<dbReference type="Proteomes" id="UP000595437">
    <property type="component" value="Chromosome 21"/>
</dbReference>
<name>A0A7T8GKV1_CALRO</name>